<protein>
    <submittedName>
        <fullName evidence="2">Uncharacterized protein</fullName>
    </submittedName>
</protein>
<reference evidence="2 3" key="1">
    <citation type="journal article" date="2024" name="bioRxiv">
        <title>A reference genome for Trichogramma kaykai: A tiny desert-dwelling parasitoid wasp with competing sex-ratio distorters.</title>
        <authorList>
            <person name="Culotta J."/>
            <person name="Lindsey A.R."/>
        </authorList>
    </citation>
    <scope>NUCLEOTIDE SEQUENCE [LARGE SCALE GENOMIC DNA]</scope>
    <source>
        <strain evidence="2 3">KSX58</strain>
    </source>
</reference>
<keyword evidence="1" id="KW-0472">Membrane</keyword>
<accession>A0ABD2XR97</accession>
<comment type="caution">
    <text evidence="2">The sequence shown here is derived from an EMBL/GenBank/DDBJ whole genome shotgun (WGS) entry which is preliminary data.</text>
</comment>
<evidence type="ECO:0000313" key="2">
    <source>
        <dbReference type="EMBL" id="KAL3407872.1"/>
    </source>
</evidence>
<name>A0ABD2XR97_9HYME</name>
<dbReference type="Proteomes" id="UP001627154">
    <property type="component" value="Unassembled WGS sequence"/>
</dbReference>
<keyword evidence="1" id="KW-0812">Transmembrane</keyword>
<feature type="transmembrane region" description="Helical" evidence="1">
    <location>
        <begin position="39"/>
        <end position="61"/>
    </location>
</feature>
<dbReference type="EMBL" id="JBJJXI010000002">
    <property type="protein sequence ID" value="KAL3407872.1"/>
    <property type="molecule type" value="Genomic_DNA"/>
</dbReference>
<evidence type="ECO:0000313" key="3">
    <source>
        <dbReference type="Proteomes" id="UP001627154"/>
    </source>
</evidence>
<gene>
    <name evidence="2" type="ORF">TKK_000115</name>
</gene>
<proteinExistence type="predicted"/>
<keyword evidence="3" id="KW-1185">Reference proteome</keyword>
<dbReference type="AlphaFoldDB" id="A0ABD2XR97"/>
<organism evidence="2 3">
    <name type="scientific">Trichogramma kaykai</name>
    <dbReference type="NCBI Taxonomy" id="54128"/>
    <lineage>
        <taxon>Eukaryota</taxon>
        <taxon>Metazoa</taxon>
        <taxon>Ecdysozoa</taxon>
        <taxon>Arthropoda</taxon>
        <taxon>Hexapoda</taxon>
        <taxon>Insecta</taxon>
        <taxon>Pterygota</taxon>
        <taxon>Neoptera</taxon>
        <taxon>Endopterygota</taxon>
        <taxon>Hymenoptera</taxon>
        <taxon>Apocrita</taxon>
        <taxon>Proctotrupomorpha</taxon>
        <taxon>Chalcidoidea</taxon>
        <taxon>Trichogrammatidae</taxon>
        <taxon>Trichogramma</taxon>
    </lineage>
</organism>
<evidence type="ECO:0000256" key="1">
    <source>
        <dbReference type="SAM" id="Phobius"/>
    </source>
</evidence>
<sequence length="73" mass="8339">MFRMTVFFSRASICISHKELSSKKRAAAPSTRLGGRFPICVVGCIIFIAYLSLYVSLVLYIDKILHLNKCQRR</sequence>
<keyword evidence="1" id="KW-1133">Transmembrane helix</keyword>